<dbReference type="RefSeq" id="WP_002399596.1">
    <property type="nucleotide sequence ID" value="NZ_AP026714.1"/>
</dbReference>
<proteinExistence type="predicted"/>
<dbReference type="AlphaFoldDB" id="A0A855UFC5"/>
<comment type="caution">
    <text evidence="1">The sequence shown here is derived from an EMBL/GenBank/DDBJ whole genome shotgun (WGS) entry which is preliminary data.</text>
</comment>
<evidence type="ECO:0000313" key="6">
    <source>
        <dbReference type="Proteomes" id="UP000292223"/>
    </source>
</evidence>
<dbReference type="EMBL" id="SEWT01000002">
    <property type="protein sequence ID" value="RYU34614.1"/>
    <property type="molecule type" value="Genomic_DNA"/>
</dbReference>
<sequence length="175" mass="20120">MTKSIKLNKQLRKAAFKKGLSQKQVAQLVYFAHTTTNGHFNGYPVPPESAIAYNELFNDSELAFALGQELLGLIGLATGVKVKKEPLALSVLKEKEEREREKIEVENEIDYLMAIPVEELTEKQKQAILQYCSEYSDELLFEVSLICKQLELIGMSFMDLMILRTPYWKNKEWIE</sequence>
<evidence type="ECO:0000313" key="3">
    <source>
        <dbReference type="EMBL" id="STP65622.1"/>
    </source>
</evidence>
<dbReference type="EMBL" id="UGIX01000001">
    <property type="protein sequence ID" value="STP65622.1"/>
    <property type="molecule type" value="Genomic_DNA"/>
</dbReference>
<dbReference type="Proteomes" id="UP000244140">
    <property type="component" value="Unassembled WGS sequence"/>
</dbReference>
<name>A0A855UFC5_ENTFL</name>
<accession>A0A855UFC5</accession>
<reference evidence="3 5" key="2">
    <citation type="submission" date="2018-06" db="EMBL/GenBank/DDBJ databases">
        <authorList>
            <consortium name="Pathogen Informatics"/>
            <person name="Doyle S."/>
        </authorList>
    </citation>
    <scope>NUCLEOTIDE SEQUENCE [LARGE SCALE GENOMIC DNA]</scope>
    <source>
        <strain evidence="3 5">NCTC13379</strain>
    </source>
</reference>
<dbReference type="Proteomes" id="UP000254396">
    <property type="component" value="Unassembled WGS sequence"/>
</dbReference>
<gene>
    <name evidence="1" type="ORF">DAI13_10765</name>
    <name evidence="2" type="ORF">EU507_03870</name>
    <name evidence="3" type="ORF">NCTC13379_01705</name>
</gene>
<protein>
    <submittedName>
        <fullName evidence="1">Uncharacterized protein</fullName>
    </submittedName>
</protein>
<evidence type="ECO:0000313" key="5">
    <source>
        <dbReference type="Proteomes" id="UP000254396"/>
    </source>
</evidence>
<evidence type="ECO:0000313" key="2">
    <source>
        <dbReference type="EMBL" id="RYU34614.1"/>
    </source>
</evidence>
<organism evidence="1 4">
    <name type="scientific">Enterococcus faecalis</name>
    <name type="common">Streptococcus faecalis</name>
    <dbReference type="NCBI Taxonomy" id="1351"/>
    <lineage>
        <taxon>Bacteria</taxon>
        <taxon>Bacillati</taxon>
        <taxon>Bacillota</taxon>
        <taxon>Bacilli</taxon>
        <taxon>Lactobacillales</taxon>
        <taxon>Enterococcaceae</taxon>
        <taxon>Enterococcus</taxon>
    </lineage>
</organism>
<dbReference type="Proteomes" id="UP000292223">
    <property type="component" value="Unassembled WGS sequence"/>
</dbReference>
<reference evidence="1 4" key="1">
    <citation type="submission" date="2018-04" db="EMBL/GenBank/DDBJ databases">
        <authorList>
            <person name="Van Tyne D."/>
        </authorList>
    </citation>
    <scope>NUCLEOTIDE SEQUENCE [LARGE SCALE GENOMIC DNA]</scope>
    <source>
        <strain evidence="1 4">B2535</strain>
    </source>
</reference>
<evidence type="ECO:0000313" key="4">
    <source>
        <dbReference type="Proteomes" id="UP000244140"/>
    </source>
</evidence>
<evidence type="ECO:0000313" key="1">
    <source>
        <dbReference type="EMBL" id="PTN78205.1"/>
    </source>
</evidence>
<reference evidence="2 6" key="3">
    <citation type="submission" date="2019-02" db="EMBL/GenBank/DDBJ databases">
        <title>From farm to fork: dissemination of Tn554::fexA-optrA in linezolid-resistant Enterococcus faecalis clones from chicken feces and meat in Tunisia.</title>
        <authorList>
            <person name="Tedim A.P."/>
            <person name="Elghaieb H."/>
            <person name="Abbassi M.S."/>
            <person name="Novais C."/>
            <person name="Hassen A."/>
            <person name="Peixe L."/>
            <person name="Freitas A.R."/>
        </authorList>
    </citation>
    <scope>NUCLEOTIDE SEQUENCE [LARGE SCALE GENOMIC DNA]</scope>
    <source>
        <strain evidence="2 6">728T</strain>
    </source>
</reference>
<dbReference type="EMBL" id="PZZH01000001">
    <property type="protein sequence ID" value="PTN78205.1"/>
    <property type="molecule type" value="Genomic_DNA"/>
</dbReference>